<keyword evidence="1" id="KW-0479">Metal-binding</keyword>
<evidence type="ECO:0000313" key="4">
    <source>
        <dbReference type="Proteomes" id="UP001341281"/>
    </source>
</evidence>
<accession>A0AAQ3SEP2</accession>
<dbReference type="GO" id="GO:0004497">
    <property type="term" value="F:monooxygenase activity"/>
    <property type="evidence" value="ECO:0007669"/>
    <property type="project" value="InterPro"/>
</dbReference>
<dbReference type="PANTHER" id="PTHR24286">
    <property type="entry name" value="CYTOCHROME P450 26"/>
    <property type="match status" value="1"/>
</dbReference>
<keyword evidence="4" id="KW-1185">Reference proteome</keyword>
<dbReference type="GO" id="GO:0016132">
    <property type="term" value="P:brassinosteroid biosynthetic process"/>
    <property type="evidence" value="ECO:0007669"/>
    <property type="project" value="TreeGrafter"/>
</dbReference>
<dbReference type="GO" id="GO:0005506">
    <property type="term" value="F:iron ion binding"/>
    <property type="evidence" value="ECO:0007669"/>
    <property type="project" value="InterPro"/>
</dbReference>
<dbReference type="Proteomes" id="UP001341281">
    <property type="component" value="Chromosome 01"/>
</dbReference>
<dbReference type="GO" id="GO:0016705">
    <property type="term" value="F:oxidoreductase activity, acting on paired donors, with incorporation or reduction of molecular oxygen"/>
    <property type="evidence" value="ECO:0007669"/>
    <property type="project" value="InterPro"/>
</dbReference>
<organism evidence="3 4">
    <name type="scientific">Paspalum notatum var. saurae</name>
    <dbReference type="NCBI Taxonomy" id="547442"/>
    <lineage>
        <taxon>Eukaryota</taxon>
        <taxon>Viridiplantae</taxon>
        <taxon>Streptophyta</taxon>
        <taxon>Embryophyta</taxon>
        <taxon>Tracheophyta</taxon>
        <taxon>Spermatophyta</taxon>
        <taxon>Magnoliopsida</taxon>
        <taxon>Liliopsida</taxon>
        <taxon>Poales</taxon>
        <taxon>Poaceae</taxon>
        <taxon>PACMAD clade</taxon>
        <taxon>Panicoideae</taxon>
        <taxon>Andropogonodae</taxon>
        <taxon>Paspaleae</taxon>
        <taxon>Paspalinae</taxon>
        <taxon>Paspalum</taxon>
    </lineage>
</organism>
<dbReference type="GO" id="GO:0016125">
    <property type="term" value="P:sterol metabolic process"/>
    <property type="evidence" value="ECO:0007669"/>
    <property type="project" value="TreeGrafter"/>
</dbReference>
<evidence type="ECO:0008006" key="5">
    <source>
        <dbReference type="Google" id="ProtNLM"/>
    </source>
</evidence>
<dbReference type="SUPFAM" id="SSF48264">
    <property type="entry name" value="Cytochrome P450"/>
    <property type="match status" value="1"/>
</dbReference>
<evidence type="ECO:0000313" key="3">
    <source>
        <dbReference type="EMBL" id="WVZ49261.1"/>
    </source>
</evidence>
<proteinExistence type="predicted"/>
<dbReference type="GO" id="GO:0020037">
    <property type="term" value="F:heme binding"/>
    <property type="evidence" value="ECO:0007669"/>
    <property type="project" value="InterPro"/>
</dbReference>
<name>A0AAQ3SEP2_PASNO</name>
<evidence type="ECO:0000256" key="2">
    <source>
        <dbReference type="ARBA" id="ARBA00023004"/>
    </source>
</evidence>
<sequence>MVTTTPLVVIGVTLILARLLHRLLKWKSLGWQRCDPALPPGSLGLPLLGEKLQFFSWSSSLDMSPFFKKRLQRYGPIFKTNLVGKDQIVSFDTELNNYVIQQDEKAFQIWYPESFMRILGDNNIVSTSGSLHKYMRNMVLRVFGPEKLRLLLLQDVHSAVNMSLASWAGKQSIELKTASANVQKHSPSPF</sequence>
<keyword evidence="2" id="KW-0408">Iron</keyword>
<dbReference type="GO" id="GO:0010268">
    <property type="term" value="P:brassinosteroid homeostasis"/>
    <property type="evidence" value="ECO:0007669"/>
    <property type="project" value="TreeGrafter"/>
</dbReference>
<gene>
    <name evidence="3" type="ORF">U9M48_000635</name>
</gene>
<dbReference type="EMBL" id="CP144745">
    <property type="protein sequence ID" value="WVZ49261.1"/>
    <property type="molecule type" value="Genomic_DNA"/>
</dbReference>
<dbReference type="PANTHER" id="PTHR24286:SF81">
    <property type="entry name" value="CYTOCHROME P450 FAMILY PROTEIN, EXPRESSED"/>
    <property type="match status" value="1"/>
</dbReference>
<evidence type="ECO:0000256" key="1">
    <source>
        <dbReference type="ARBA" id="ARBA00022723"/>
    </source>
</evidence>
<dbReference type="AlphaFoldDB" id="A0AAQ3SEP2"/>
<dbReference type="InterPro" id="IPR036396">
    <property type="entry name" value="Cyt_P450_sf"/>
</dbReference>
<protein>
    <recommendedName>
        <fullName evidence="5">Cytochrome P450</fullName>
    </recommendedName>
</protein>
<dbReference type="Gene3D" id="1.10.630.10">
    <property type="entry name" value="Cytochrome P450"/>
    <property type="match status" value="1"/>
</dbReference>
<reference evidence="3 4" key="1">
    <citation type="submission" date="2024-02" db="EMBL/GenBank/DDBJ databases">
        <title>High-quality chromosome-scale genome assembly of Pensacola bahiagrass (Paspalum notatum Flugge var. saurae).</title>
        <authorList>
            <person name="Vega J.M."/>
            <person name="Podio M."/>
            <person name="Orjuela J."/>
            <person name="Siena L.A."/>
            <person name="Pessino S.C."/>
            <person name="Combes M.C."/>
            <person name="Mariac C."/>
            <person name="Albertini E."/>
            <person name="Pupilli F."/>
            <person name="Ortiz J.P.A."/>
            <person name="Leblanc O."/>
        </authorList>
    </citation>
    <scope>NUCLEOTIDE SEQUENCE [LARGE SCALE GENOMIC DNA]</scope>
    <source>
        <strain evidence="3">R1</strain>
        <tissue evidence="3">Leaf</tissue>
    </source>
</reference>